<dbReference type="STRING" id="151549.A0A4C1W9I0"/>
<dbReference type="Pfam" id="PF00884">
    <property type="entry name" value="Sulfatase"/>
    <property type="match status" value="1"/>
</dbReference>
<protein>
    <submittedName>
        <fullName evidence="9">Arylsulfatase B</fullName>
    </submittedName>
</protein>
<keyword evidence="6" id="KW-0325">Glycoprotein</keyword>
<feature type="region of interest" description="Disordered" evidence="7">
    <location>
        <begin position="421"/>
        <end position="448"/>
    </location>
</feature>
<keyword evidence="3" id="KW-0479">Metal-binding</keyword>
<comment type="caution">
    <text evidence="9">The sequence shown here is derived from an EMBL/GenBank/DDBJ whole genome shotgun (WGS) entry which is preliminary data.</text>
</comment>
<feature type="domain" description="Sulfatase N-terminal" evidence="8">
    <location>
        <begin position="148"/>
        <end position="279"/>
    </location>
</feature>
<dbReference type="InterPro" id="IPR024607">
    <property type="entry name" value="Sulfatase_CS"/>
</dbReference>
<evidence type="ECO:0000313" key="9">
    <source>
        <dbReference type="EMBL" id="GBP48056.1"/>
    </source>
</evidence>
<gene>
    <name evidence="9" type="primary">Arsb</name>
    <name evidence="9" type="ORF">EVAR_85668_1</name>
</gene>
<evidence type="ECO:0000256" key="1">
    <source>
        <dbReference type="ARBA" id="ARBA00001913"/>
    </source>
</evidence>
<reference evidence="9 10" key="1">
    <citation type="journal article" date="2019" name="Commun. Biol.">
        <title>The bagworm genome reveals a unique fibroin gene that provides high tensile strength.</title>
        <authorList>
            <person name="Kono N."/>
            <person name="Nakamura H."/>
            <person name="Ohtoshi R."/>
            <person name="Tomita M."/>
            <person name="Numata K."/>
            <person name="Arakawa K."/>
        </authorList>
    </citation>
    <scope>NUCLEOTIDE SEQUENCE [LARGE SCALE GENOMIC DNA]</scope>
</reference>
<keyword evidence="10" id="KW-1185">Reference proteome</keyword>
<evidence type="ECO:0000256" key="5">
    <source>
        <dbReference type="ARBA" id="ARBA00022837"/>
    </source>
</evidence>
<evidence type="ECO:0000256" key="7">
    <source>
        <dbReference type="SAM" id="MobiDB-lite"/>
    </source>
</evidence>
<dbReference type="SUPFAM" id="SSF53649">
    <property type="entry name" value="Alkaline phosphatase-like"/>
    <property type="match status" value="1"/>
</dbReference>
<evidence type="ECO:0000259" key="8">
    <source>
        <dbReference type="Pfam" id="PF00884"/>
    </source>
</evidence>
<dbReference type="PANTHER" id="PTHR10342">
    <property type="entry name" value="ARYLSULFATASE"/>
    <property type="match status" value="1"/>
</dbReference>
<dbReference type="InterPro" id="IPR047115">
    <property type="entry name" value="ARSB"/>
</dbReference>
<dbReference type="EMBL" id="BGZK01000516">
    <property type="protein sequence ID" value="GBP48056.1"/>
    <property type="molecule type" value="Genomic_DNA"/>
</dbReference>
<evidence type="ECO:0000256" key="2">
    <source>
        <dbReference type="ARBA" id="ARBA00008779"/>
    </source>
</evidence>
<dbReference type="PROSITE" id="PS00523">
    <property type="entry name" value="SULFATASE_1"/>
    <property type="match status" value="1"/>
</dbReference>
<dbReference type="AlphaFoldDB" id="A0A4C1W9I0"/>
<accession>A0A4C1W9I0</accession>
<keyword evidence="5" id="KW-0106">Calcium</keyword>
<organism evidence="9 10">
    <name type="scientific">Eumeta variegata</name>
    <name type="common">Bagworm moth</name>
    <name type="synonym">Eumeta japonica</name>
    <dbReference type="NCBI Taxonomy" id="151549"/>
    <lineage>
        <taxon>Eukaryota</taxon>
        <taxon>Metazoa</taxon>
        <taxon>Ecdysozoa</taxon>
        <taxon>Arthropoda</taxon>
        <taxon>Hexapoda</taxon>
        <taxon>Insecta</taxon>
        <taxon>Pterygota</taxon>
        <taxon>Neoptera</taxon>
        <taxon>Endopterygota</taxon>
        <taxon>Lepidoptera</taxon>
        <taxon>Glossata</taxon>
        <taxon>Ditrysia</taxon>
        <taxon>Tineoidea</taxon>
        <taxon>Psychidae</taxon>
        <taxon>Oiketicinae</taxon>
        <taxon>Eumeta</taxon>
    </lineage>
</organism>
<dbReference type="Proteomes" id="UP000299102">
    <property type="component" value="Unassembled WGS sequence"/>
</dbReference>
<dbReference type="GO" id="GO:0008484">
    <property type="term" value="F:sulfuric ester hydrolase activity"/>
    <property type="evidence" value="ECO:0007669"/>
    <property type="project" value="InterPro"/>
</dbReference>
<sequence length="514" mass="58353">MSFCRSAINLDLHCQQLMTLKHEYKKKRPELIKRKEIPTHQRILKVSTRSSVGPTACLSVCPRLASDTLVLEICNLVWVLMLTPPKWYSEIMIKTLLGYSPTGKVQMNFFPRLAHGMGYRCVAHLKTLNIFLVLVALAVRANPCHSPPHIVFILADDMGWRDVSYHGSDQILTPNIDALAYSGVMLRHYYSEAICTPARTALLTGKYPWRLGMQGIPLMNGEDRGIPLTERLLPSHLKALGYLTHLVGKWHVGMSRDEQLPTFRGFDTHYGIRGGFVDYLTYDKVENRRLHLADFSHTAVAYYRALKRNRTSVVLPSIARAALPWLGWVRLSCTSRPVSHHGAVWLQWPSGEEVFGKDLYDGMTPQLDERRYITDAFTARAWERNRDTIPGYETGTGTENRREIGNESRIGIEIKREAGVGHDTVSRSRTETVEKVESKHKEKLESKSKGYRDLNQKSLGCVLVTIKKNVAIRYGVTVFRSTMYGATEPFSSKSDTKLVRFSQDRLQSNTLSEA</sequence>
<dbReference type="OrthoDB" id="103349at2759"/>
<dbReference type="PANTHER" id="PTHR10342:SF273">
    <property type="entry name" value="RE14504P"/>
    <property type="match status" value="1"/>
</dbReference>
<dbReference type="GO" id="GO:0046872">
    <property type="term" value="F:metal ion binding"/>
    <property type="evidence" value="ECO:0007669"/>
    <property type="project" value="UniProtKB-KW"/>
</dbReference>
<keyword evidence="4" id="KW-0378">Hydrolase</keyword>
<dbReference type="Gene3D" id="3.40.720.10">
    <property type="entry name" value="Alkaline Phosphatase, subunit A"/>
    <property type="match status" value="1"/>
</dbReference>
<dbReference type="PROSITE" id="PS00149">
    <property type="entry name" value="SULFATASE_2"/>
    <property type="match status" value="1"/>
</dbReference>
<dbReference type="InterPro" id="IPR000917">
    <property type="entry name" value="Sulfatase_N"/>
</dbReference>
<comment type="cofactor">
    <cofactor evidence="1">
        <name>Ca(2+)</name>
        <dbReference type="ChEBI" id="CHEBI:29108"/>
    </cofactor>
</comment>
<evidence type="ECO:0000256" key="4">
    <source>
        <dbReference type="ARBA" id="ARBA00022801"/>
    </source>
</evidence>
<dbReference type="InterPro" id="IPR017850">
    <property type="entry name" value="Alkaline_phosphatase_core_sf"/>
</dbReference>
<proteinExistence type="inferred from homology"/>
<evidence type="ECO:0000313" key="10">
    <source>
        <dbReference type="Proteomes" id="UP000299102"/>
    </source>
</evidence>
<evidence type="ECO:0000256" key="3">
    <source>
        <dbReference type="ARBA" id="ARBA00022723"/>
    </source>
</evidence>
<comment type="similarity">
    <text evidence="2">Belongs to the sulfatase family.</text>
</comment>
<name>A0A4C1W9I0_EUMVA</name>
<evidence type="ECO:0000256" key="6">
    <source>
        <dbReference type="ARBA" id="ARBA00023180"/>
    </source>
</evidence>